<organism evidence="2 3">
    <name type="scientific">Scylla paramamosain</name>
    <name type="common">Mud crab</name>
    <dbReference type="NCBI Taxonomy" id="85552"/>
    <lineage>
        <taxon>Eukaryota</taxon>
        <taxon>Metazoa</taxon>
        <taxon>Ecdysozoa</taxon>
        <taxon>Arthropoda</taxon>
        <taxon>Crustacea</taxon>
        <taxon>Multicrustacea</taxon>
        <taxon>Malacostraca</taxon>
        <taxon>Eumalacostraca</taxon>
        <taxon>Eucarida</taxon>
        <taxon>Decapoda</taxon>
        <taxon>Pleocyemata</taxon>
        <taxon>Brachyura</taxon>
        <taxon>Eubrachyura</taxon>
        <taxon>Portunoidea</taxon>
        <taxon>Portunidae</taxon>
        <taxon>Portuninae</taxon>
        <taxon>Scylla</taxon>
    </lineage>
</organism>
<dbReference type="AlphaFoldDB" id="A0AAW0U5R8"/>
<feature type="region of interest" description="Disordered" evidence="1">
    <location>
        <begin position="98"/>
        <end position="117"/>
    </location>
</feature>
<dbReference type="Proteomes" id="UP001487740">
    <property type="component" value="Unassembled WGS sequence"/>
</dbReference>
<feature type="compositionally biased region" description="Polar residues" evidence="1">
    <location>
        <begin position="106"/>
        <end position="117"/>
    </location>
</feature>
<gene>
    <name evidence="2" type="ORF">O3P69_006214</name>
</gene>
<dbReference type="EMBL" id="JARAKH010000018">
    <property type="protein sequence ID" value="KAK8395414.1"/>
    <property type="molecule type" value="Genomic_DNA"/>
</dbReference>
<evidence type="ECO:0000313" key="3">
    <source>
        <dbReference type="Proteomes" id="UP001487740"/>
    </source>
</evidence>
<keyword evidence="3" id="KW-1185">Reference proteome</keyword>
<accession>A0AAW0U5R8</accession>
<feature type="region of interest" description="Disordered" evidence="1">
    <location>
        <begin position="1"/>
        <end position="45"/>
    </location>
</feature>
<comment type="caution">
    <text evidence="2">The sequence shown here is derived from an EMBL/GenBank/DDBJ whole genome shotgun (WGS) entry which is preliminary data.</text>
</comment>
<evidence type="ECO:0000256" key="1">
    <source>
        <dbReference type="SAM" id="MobiDB-lite"/>
    </source>
</evidence>
<protein>
    <submittedName>
        <fullName evidence="2">Uncharacterized protein</fullName>
    </submittedName>
</protein>
<name>A0AAW0U5R8_SCYPA</name>
<reference evidence="2 3" key="1">
    <citation type="submission" date="2023-03" db="EMBL/GenBank/DDBJ databases">
        <title>High-quality genome of Scylla paramamosain provides insights in environmental adaptation.</title>
        <authorList>
            <person name="Zhang L."/>
        </authorList>
    </citation>
    <scope>NUCLEOTIDE SEQUENCE [LARGE SCALE GENOMIC DNA]</scope>
    <source>
        <strain evidence="2">LZ_2023a</strain>
        <tissue evidence="2">Muscle</tissue>
    </source>
</reference>
<evidence type="ECO:0000313" key="2">
    <source>
        <dbReference type="EMBL" id="KAK8395414.1"/>
    </source>
</evidence>
<proteinExistence type="predicted"/>
<sequence>MSVGFGVVPRTRGTLWPGKEGIRRSKKKQPHKGGPSAQWQDPGTQVWVSQRHSLDTPDCQYRDTVSELASGLDHDLVPCSVLSLGIRLSSVLGWPASGRGDRLAISPSQRGSSPGLL</sequence>